<evidence type="ECO:0000256" key="11">
    <source>
        <dbReference type="RuleBase" id="RU361193"/>
    </source>
</evidence>
<evidence type="ECO:0000256" key="2">
    <source>
        <dbReference type="ARBA" id="ARBA00004922"/>
    </source>
</evidence>
<evidence type="ECO:0000256" key="8">
    <source>
        <dbReference type="ARBA" id="ARBA00047669"/>
    </source>
</evidence>
<dbReference type="InterPro" id="IPR050749">
    <property type="entry name" value="Glycosyl_Hydrolase_47"/>
</dbReference>
<keyword evidence="13" id="KW-1185">Reference proteome</keyword>
<gene>
    <name evidence="12" type="ORF">AYI69_g5312</name>
</gene>
<dbReference type="Pfam" id="PF01532">
    <property type="entry name" value="Glyco_hydro_47"/>
    <property type="match status" value="2"/>
</dbReference>
<dbReference type="GO" id="GO:0005975">
    <property type="term" value="P:carbohydrate metabolic process"/>
    <property type="evidence" value="ECO:0007669"/>
    <property type="project" value="InterPro"/>
</dbReference>
<dbReference type="SUPFAM" id="SSF48225">
    <property type="entry name" value="Seven-hairpin glycosidases"/>
    <property type="match status" value="1"/>
</dbReference>
<comment type="caution">
    <text evidence="12">The sequence shown here is derived from an EMBL/GenBank/DDBJ whole genome shotgun (WGS) entry which is preliminary data.</text>
</comment>
<comment type="pathway">
    <text evidence="2">Protein modification; protein glycosylation.</text>
</comment>
<evidence type="ECO:0000313" key="13">
    <source>
        <dbReference type="Proteomes" id="UP000187429"/>
    </source>
</evidence>
<comment type="catalytic activity">
    <reaction evidence="8">
        <text>N(4)-(alpha-D-Man-(1-&gt;2)-alpha-D-Man-(1-&gt;2)-alpha-D-Man-(1-&gt;3)-[alpha-D-Man-(1-&gt;3)-[alpha-D-Man-(1-&gt;2)-alpha-D-Man-(1-&gt;6)]-alpha-D-Man-(1-&gt;6)]-beta-D-Man-(1-&gt;4)-beta-D-GlcNAc-(1-&gt;4)-beta-D-GlcNAc)-L-asparaginyl-[protein] (N-glucan mannose isomer 8A1,2,3B1,3) + 3 H2O = N(4)-(alpha-D-Man-(1-&gt;3)-[alpha-D-Man-(1-&gt;3)-[alpha-D-Man-(1-&gt;6)]-alpha-D-Man-(1-&gt;6)]-beta-D-Man-(1-&gt;4)-beta-D-GlcNAc-(1-&gt;4)-beta-D-GlcNAc)-L-asparaginyl-[protein] (N-glucan mannose isomer 5A1,2) + 3 beta-D-mannose</text>
        <dbReference type="Rhea" id="RHEA:56028"/>
        <dbReference type="Rhea" id="RHEA-COMP:14358"/>
        <dbReference type="Rhea" id="RHEA-COMP:14367"/>
        <dbReference type="ChEBI" id="CHEBI:15377"/>
        <dbReference type="ChEBI" id="CHEBI:28563"/>
        <dbReference type="ChEBI" id="CHEBI:59087"/>
        <dbReference type="ChEBI" id="CHEBI:60628"/>
        <dbReference type="EC" id="3.2.1.113"/>
    </reaction>
</comment>
<evidence type="ECO:0000256" key="5">
    <source>
        <dbReference type="ARBA" id="ARBA00022801"/>
    </source>
</evidence>
<comment type="cofactor">
    <cofactor evidence="1">
        <name>Ca(2+)</name>
        <dbReference type="ChEBI" id="CHEBI:29108"/>
    </cofactor>
</comment>
<dbReference type="GO" id="GO:0005509">
    <property type="term" value="F:calcium ion binding"/>
    <property type="evidence" value="ECO:0007669"/>
    <property type="project" value="InterPro"/>
</dbReference>
<dbReference type="PANTHER" id="PTHR11742">
    <property type="entry name" value="MANNOSYL-OLIGOSACCHARIDE ALPHA-1,2-MANNOSIDASE-RELATED"/>
    <property type="match status" value="1"/>
</dbReference>
<dbReference type="EMBL" id="LSSM01002209">
    <property type="protein sequence ID" value="OMJ22625.1"/>
    <property type="molecule type" value="Genomic_DNA"/>
</dbReference>
<keyword evidence="7 10" id="KW-1015">Disulfide bond</keyword>
<dbReference type="PRINTS" id="PR00747">
    <property type="entry name" value="GLYHDRLASE47"/>
</dbReference>
<evidence type="ECO:0000313" key="12">
    <source>
        <dbReference type="EMBL" id="OMJ22625.1"/>
    </source>
</evidence>
<dbReference type="GO" id="GO:0005783">
    <property type="term" value="C:endoplasmic reticulum"/>
    <property type="evidence" value="ECO:0007669"/>
    <property type="project" value="TreeGrafter"/>
</dbReference>
<dbReference type="PANTHER" id="PTHR11742:SF55">
    <property type="entry name" value="ENDOPLASMIC RETICULUM MANNOSYL-OLIGOSACCHARIDE 1,2-ALPHA-MANNOSIDASE"/>
    <property type="match status" value="1"/>
</dbReference>
<dbReference type="GO" id="GO:0016020">
    <property type="term" value="C:membrane"/>
    <property type="evidence" value="ECO:0007669"/>
    <property type="project" value="InterPro"/>
</dbReference>
<proteinExistence type="inferred from homology"/>
<evidence type="ECO:0000256" key="3">
    <source>
        <dbReference type="ARBA" id="ARBA00007658"/>
    </source>
</evidence>
<protein>
    <recommendedName>
        <fullName evidence="11">alpha-1,2-Mannosidase</fullName>
        <ecNumber evidence="11">3.2.1.-</ecNumber>
    </recommendedName>
</protein>
<dbReference type="AlphaFoldDB" id="A0A1R1Y742"/>
<evidence type="ECO:0000256" key="4">
    <source>
        <dbReference type="ARBA" id="ARBA00022723"/>
    </source>
</evidence>
<dbReference type="InterPro" id="IPR001382">
    <property type="entry name" value="Glyco_hydro_47"/>
</dbReference>
<dbReference type="InterPro" id="IPR012341">
    <property type="entry name" value="6hp_glycosidase-like_sf"/>
</dbReference>
<keyword evidence="5 11" id="KW-0378">Hydrolase</keyword>
<keyword evidence="11" id="KW-0326">Glycosidase</keyword>
<dbReference type="Gene3D" id="1.50.10.10">
    <property type="match status" value="2"/>
</dbReference>
<reference evidence="13" key="1">
    <citation type="submission" date="2017-01" db="EMBL/GenBank/DDBJ databases">
        <authorList>
            <person name="Wang Y."/>
            <person name="White M."/>
            <person name="Kvist S."/>
            <person name="Moncalvo J.-M."/>
        </authorList>
    </citation>
    <scope>NUCLEOTIDE SEQUENCE [LARGE SCALE GENOMIC DNA]</scope>
    <source>
        <strain evidence="13">ID-206-W2</strain>
    </source>
</reference>
<sequence length="362" mass="41039">MGSAIFSVSGKDWKSQGVHRPVFQQNDNLYDQRRTAVRNSMKHSWEGYRKYAFGKDELLPVSKKWNNKWGVTLIDSLDTLYIMDMKEEFQEAKDYLANINFNQTTPNHQTSLFESVIRVLGGLLSAYELSGEAIILEKAKDVGESLFPCFNHPSGIPYGFININTKTPIETQNNVAEIGTLQLEYHKLSQLTGEKKYYRKTQKIIDILENMKTPYPGVYPIYVDKINMTLTDEKSVDGINGNLIFKSRFGDKLTFASDLDAKTYKPNGNMGHLACFFPGVLALGSKELGRPSDLRLAEELMETCYNFYKKMPTGLGPESVVFKDINSNNGTILSYISKGLDYDLTSRGYYLRPGLNIVFCSF</sequence>
<evidence type="ECO:0000256" key="7">
    <source>
        <dbReference type="ARBA" id="ARBA00023157"/>
    </source>
</evidence>
<dbReference type="GO" id="GO:0036503">
    <property type="term" value="P:ERAD pathway"/>
    <property type="evidence" value="ECO:0007669"/>
    <property type="project" value="UniProtKB-ARBA"/>
</dbReference>
<organism evidence="12 13">
    <name type="scientific">Smittium culicis</name>
    <dbReference type="NCBI Taxonomy" id="133412"/>
    <lineage>
        <taxon>Eukaryota</taxon>
        <taxon>Fungi</taxon>
        <taxon>Fungi incertae sedis</taxon>
        <taxon>Zoopagomycota</taxon>
        <taxon>Kickxellomycotina</taxon>
        <taxon>Harpellomycetes</taxon>
        <taxon>Harpellales</taxon>
        <taxon>Legeriomycetaceae</taxon>
        <taxon>Smittium</taxon>
    </lineage>
</organism>
<keyword evidence="6" id="KW-0106">Calcium</keyword>
<dbReference type="InterPro" id="IPR036026">
    <property type="entry name" value="Seven-hairpin_glycosidases"/>
</dbReference>
<feature type="disulfide bond" evidence="10">
    <location>
        <begin position="275"/>
        <end position="304"/>
    </location>
</feature>
<evidence type="ECO:0000256" key="6">
    <source>
        <dbReference type="ARBA" id="ARBA00022837"/>
    </source>
</evidence>
<evidence type="ECO:0000256" key="1">
    <source>
        <dbReference type="ARBA" id="ARBA00001913"/>
    </source>
</evidence>
<name>A0A1R1Y742_9FUNG</name>
<dbReference type="EC" id="3.2.1.-" evidence="11"/>
<accession>A0A1R1Y742</accession>
<dbReference type="Proteomes" id="UP000187429">
    <property type="component" value="Unassembled WGS sequence"/>
</dbReference>
<comment type="similarity">
    <text evidence="3 11">Belongs to the glycosyl hydrolase 47 family.</text>
</comment>
<evidence type="ECO:0000256" key="10">
    <source>
        <dbReference type="PIRSR" id="PIRSR601382-3"/>
    </source>
</evidence>
<dbReference type="OrthoDB" id="8118055at2759"/>
<evidence type="ECO:0000256" key="9">
    <source>
        <dbReference type="ARBA" id="ARBA00048605"/>
    </source>
</evidence>
<keyword evidence="4" id="KW-0479">Metal-binding</keyword>
<comment type="catalytic activity">
    <reaction evidence="9">
        <text>N(4)-(alpha-D-Man-(1-&gt;2)-alpha-D-Man-(1-&gt;2)-alpha-D-Man-(1-&gt;3)-[alpha-D-Man-(1-&gt;2)-alpha-D-Man-(1-&gt;3)-[alpha-D-Man-(1-&gt;2)-alpha-D-Man-(1-&gt;6)]-alpha-D-Man-(1-&gt;6)]-beta-D-Man-(1-&gt;4)-beta-D-GlcNAc-(1-&gt;4)-beta-D-GlcNAc)-L-asparaginyl-[protein] (N-glucan mannose isomer 9A1,2,3B1,2,3) + 4 H2O = N(4)-(alpha-D-Man-(1-&gt;3)-[alpha-D-Man-(1-&gt;3)-[alpha-D-Man-(1-&gt;6)]-alpha-D-Man-(1-&gt;6)]-beta-D-Man-(1-&gt;4)-beta-D-GlcNAc-(1-&gt;4)-beta-D-GlcNAc)-L-asparaginyl-[protein] (N-glucan mannose isomer 5A1,2) + 4 beta-D-mannose</text>
        <dbReference type="Rhea" id="RHEA:56008"/>
        <dbReference type="Rhea" id="RHEA-COMP:14356"/>
        <dbReference type="Rhea" id="RHEA-COMP:14367"/>
        <dbReference type="ChEBI" id="CHEBI:15377"/>
        <dbReference type="ChEBI" id="CHEBI:28563"/>
        <dbReference type="ChEBI" id="CHEBI:59087"/>
        <dbReference type="ChEBI" id="CHEBI:139493"/>
        <dbReference type="EC" id="3.2.1.113"/>
    </reaction>
</comment>
<dbReference type="GO" id="GO:0004571">
    <property type="term" value="F:mannosyl-oligosaccharide 1,2-alpha-mannosidase activity"/>
    <property type="evidence" value="ECO:0007669"/>
    <property type="project" value="UniProtKB-EC"/>
</dbReference>